<dbReference type="RefSeq" id="XP_018067347.1">
    <property type="nucleotide sequence ID" value="XM_018205762.1"/>
</dbReference>
<dbReference type="SMART" id="SM00066">
    <property type="entry name" value="GAL4"/>
    <property type="match status" value="1"/>
</dbReference>
<evidence type="ECO:0000256" key="1">
    <source>
        <dbReference type="ARBA" id="ARBA00022723"/>
    </source>
</evidence>
<dbReference type="InParanoid" id="A0A194WZF9"/>
<keyword evidence="6" id="KW-0863">Zinc-finger</keyword>
<feature type="compositionally biased region" description="Basic residues" evidence="7">
    <location>
        <begin position="32"/>
        <end position="50"/>
    </location>
</feature>
<keyword evidence="3" id="KW-0805">Transcription regulation</keyword>
<dbReference type="PANTHER" id="PTHR47660:SF3">
    <property type="entry name" value="FINGER DOMAIN PROTEIN, PUTATIVE (AFU_ORTHOLOGUE AFUA_4G03310)-RELATED"/>
    <property type="match status" value="1"/>
</dbReference>
<reference evidence="10 11" key="1">
    <citation type="submission" date="2015-10" db="EMBL/GenBank/DDBJ databases">
        <title>Full genome of DAOMC 229536 Phialocephala scopiformis, a fungal endophyte of spruce producing the potent anti-insectan compound rugulosin.</title>
        <authorList>
            <consortium name="DOE Joint Genome Institute"/>
            <person name="Walker A.K."/>
            <person name="Frasz S.L."/>
            <person name="Seifert K.A."/>
            <person name="Miller J.D."/>
            <person name="Mondo S.J."/>
            <person name="Labutti K."/>
            <person name="Lipzen A."/>
            <person name="Dockter R."/>
            <person name="Kennedy M."/>
            <person name="Grigoriev I.V."/>
            <person name="Spatafora J.W."/>
        </authorList>
    </citation>
    <scope>NUCLEOTIDE SEQUENCE [LARGE SCALE GENOMIC DNA]</scope>
    <source>
        <strain evidence="10 11">CBS 120377</strain>
    </source>
</reference>
<dbReference type="KEGG" id="psco:LY89DRAFT_197985"/>
<dbReference type="PROSITE" id="PS50157">
    <property type="entry name" value="ZINC_FINGER_C2H2_2"/>
    <property type="match status" value="1"/>
</dbReference>
<gene>
    <name evidence="10" type="ORF">LY89DRAFT_197985</name>
</gene>
<evidence type="ECO:0000256" key="5">
    <source>
        <dbReference type="ARBA" id="ARBA00023242"/>
    </source>
</evidence>
<feature type="domain" description="C2H2-type" evidence="9">
    <location>
        <begin position="14"/>
        <end position="43"/>
    </location>
</feature>
<dbReference type="EMBL" id="KQ947423">
    <property type="protein sequence ID" value="KUJ12992.1"/>
    <property type="molecule type" value="Genomic_DNA"/>
</dbReference>
<evidence type="ECO:0000259" key="8">
    <source>
        <dbReference type="PROSITE" id="PS50048"/>
    </source>
</evidence>
<dbReference type="OrthoDB" id="5423818at2759"/>
<evidence type="ECO:0000313" key="11">
    <source>
        <dbReference type="Proteomes" id="UP000070700"/>
    </source>
</evidence>
<evidence type="ECO:0000256" key="7">
    <source>
        <dbReference type="SAM" id="MobiDB-lite"/>
    </source>
</evidence>
<evidence type="ECO:0008006" key="12">
    <source>
        <dbReference type="Google" id="ProtNLM"/>
    </source>
</evidence>
<sequence length="495" mass="56402">MSQSSDTSEPSKQFSCTVCGKRFNNKRSQIRHSSYCRKRARNPPKSRKRSCTPCTKAKCHCDGSFPSCSRCVKRNVTCIYQHSTPHANQLEQQSRAEVLSSDRDMTLVCHSTQDYRETAPTRDFDATDENLFQTETLFDEISSTAIVEEALENYGSTALFPHGLANLVSSAFLDPRYGMDFSNLEACYNLALSPALRAPRAFKPKMVKHRQLSLNRKYVICTLRSYPQMLLPGKGPPPFLHPHCMEQEYDQSESAQTSLIDPLARCSGIVAMWSVKNKDNSSFIWRSIRMEQERLSEECHTYDTRTAVAALQAVSVYFIFRVSEQDEDVTDFDIPLIQTMLNIAIRFKECSTRCFDPSASSALTWELWILIESLQRTIFVTFIVDILFDISAGTISDSNACIKADHLLQMRLPCSKSLWKTKTKSEWEKEYATQTNFQLENNYRHPRFIDLIRHDANANSFGSSLDRWMSEVDDFGMLVINAASLVDEFDFGAGC</sequence>
<protein>
    <recommendedName>
        <fullName evidence="12">Zn(2)-C6 fungal-type domain-containing protein</fullName>
    </recommendedName>
</protein>
<dbReference type="GO" id="GO:0000981">
    <property type="term" value="F:DNA-binding transcription factor activity, RNA polymerase II-specific"/>
    <property type="evidence" value="ECO:0007669"/>
    <property type="project" value="InterPro"/>
</dbReference>
<dbReference type="InterPro" id="IPR036864">
    <property type="entry name" value="Zn2-C6_fun-type_DNA-bd_sf"/>
</dbReference>
<keyword evidence="11" id="KW-1185">Reference proteome</keyword>
<evidence type="ECO:0000313" key="10">
    <source>
        <dbReference type="EMBL" id="KUJ12992.1"/>
    </source>
</evidence>
<accession>A0A194WZF9</accession>
<name>A0A194WZF9_MOLSC</name>
<dbReference type="InterPro" id="IPR013087">
    <property type="entry name" value="Znf_C2H2_type"/>
</dbReference>
<dbReference type="CDD" id="cd00067">
    <property type="entry name" value="GAL4"/>
    <property type="match status" value="1"/>
</dbReference>
<dbReference type="Proteomes" id="UP000070700">
    <property type="component" value="Unassembled WGS sequence"/>
</dbReference>
<evidence type="ECO:0000256" key="6">
    <source>
        <dbReference type="PROSITE-ProRule" id="PRU00042"/>
    </source>
</evidence>
<dbReference type="Gene3D" id="4.10.240.10">
    <property type="entry name" value="Zn(2)-C6 fungal-type DNA-binding domain"/>
    <property type="match status" value="1"/>
</dbReference>
<organism evidence="10 11">
    <name type="scientific">Mollisia scopiformis</name>
    <name type="common">Conifer needle endophyte fungus</name>
    <name type="synonym">Phialocephala scopiformis</name>
    <dbReference type="NCBI Taxonomy" id="149040"/>
    <lineage>
        <taxon>Eukaryota</taxon>
        <taxon>Fungi</taxon>
        <taxon>Dikarya</taxon>
        <taxon>Ascomycota</taxon>
        <taxon>Pezizomycotina</taxon>
        <taxon>Leotiomycetes</taxon>
        <taxon>Helotiales</taxon>
        <taxon>Mollisiaceae</taxon>
        <taxon>Mollisia</taxon>
    </lineage>
</organism>
<proteinExistence type="predicted"/>
<keyword evidence="5" id="KW-0539">Nucleus</keyword>
<dbReference type="InterPro" id="IPR001138">
    <property type="entry name" value="Zn2Cys6_DnaBD"/>
</dbReference>
<evidence type="ECO:0000259" key="9">
    <source>
        <dbReference type="PROSITE" id="PS50157"/>
    </source>
</evidence>
<keyword evidence="1" id="KW-0479">Metal-binding</keyword>
<dbReference type="GeneID" id="28815488"/>
<dbReference type="PROSITE" id="PS00463">
    <property type="entry name" value="ZN2_CY6_FUNGAL_1"/>
    <property type="match status" value="1"/>
</dbReference>
<evidence type="ECO:0000256" key="3">
    <source>
        <dbReference type="ARBA" id="ARBA00023015"/>
    </source>
</evidence>
<dbReference type="PANTHER" id="PTHR47660">
    <property type="entry name" value="TRANSCRIPTION FACTOR WITH C2H2 AND ZN(2)-CYS(6) DNA BINDING DOMAIN (EUROFUNG)-RELATED-RELATED"/>
    <property type="match status" value="1"/>
</dbReference>
<dbReference type="PROSITE" id="PS50048">
    <property type="entry name" value="ZN2_CY6_FUNGAL_2"/>
    <property type="match status" value="1"/>
</dbReference>
<dbReference type="Pfam" id="PF00172">
    <property type="entry name" value="Zn_clus"/>
    <property type="match status" value="1"/>
</dbReference>
<feature type="domain" description="Zn(2)-C6 fungal-type" evidence="8">
    <location>
        <begin position="50"/>
        <end position="80"/>
    </location>
</feature>
<dbReference type="GO" id="GO:0008270">
    <property type="term" value="F:zinc ion binding"/>
    <property type="evidence" value="ECO:0007669"/>
    <property type="project" value="UniProtKB-KW"/>
</dbReference>
<feature type="region of interest" description="Disordered" evidence="7">
    <location>
        <begin position="32"/>
        <end position="51"/>
    </location>
</feature>
<evidence type="ECO:0000256" key="4">
    <source>
        <dbReference type="ARBA" id="ARBA00023163"/>
    </source>
</evidence>
<dbReference type="SUPFAM" id="SSF57701">
    <property type="entry name" value="Zn2/Cys6 DNA-binding domain"/>
    <property type="match status" value="1"/>
</dbReference>
<keyword evidence="2" id="KW-0862">Zinc</keyword>
<evidence type="ECO:0000256" key="2">
    <source>
        <dbReference type="ARBA" id="ARBA00022833"/>
    </source>
</evidence>
<dbReference type="AlphaFoldDB" id="A0A194WZF9"/>
<keyword evidence="4" id="KW-0804">Transcription</keyword>